<dbReference type="InterPro" id="IPR043502">
    <property type="entry name" value="DNA/RNA_pol_sf"/>
</dbReference>
<evidence type="ECO:0000313" key="3">
    <source>
        <dbReference type="EMBL" id="GEV95462.1"/>
    </source>
</evidence>
<organism evidence="3">
    <name type="scientific">Tanacetum cinerariifolium</name>
    <name type="common">Dalmatian daisy</name>
    <name type="synonym">Chrysanthemum cinerariifolium</name>
    <dbReference type="NCBI Taxonomy" id="118510"/>
    <lineage>
        <taxon>Eukaryota</taxon>
        <taxon>Viridiplantae</taxon>
        <taxon>Streptophyta</taxon>
        <taxon>Embryophyta</taxon>
        <taxon>Tracheophyta</taxon>
        <taxon>Spermatophyta</taxon>
        <taxon>Magnoliopsida</taxon>
        <taxon>eudicotyledons</taxon>
        <taxon>Gunneridae</taxon>
        <taxon>Pentapetalae</taxon>
        <taxon>asterids</taxon>
        <taxon>campanulids</taxon>
        <taxon>Asterales</taxon>
        <taxon>Asteraceae</taxon>
        <taxon>Asteroideae</taxon>
        <taxon>Anthemideae</taxon>
        <taxon>Anthemidinae</taxon>
        <taxon>Tanacetum</taxon>
    </lineage>
</organism>
<name>A0A699GQK2_TANCI</name>
<dbReference type="SUPFAM" id="SSF56672">
    <property type="entry name" value="DNA/RNA polymerases"/>
    <property type="match status" value="1"/>
</dbReference>
<evidence type="ECO:0000256" key="1">
    <source>
        <dbReference type="SAM" id="MobiDB-lite"/>
    </source>
</evidence>
<gene>
    <name evidence="3" type="ORF">Tci_167439</name>
</gene>
<proteinExistence type="predicted"/>
<keyword evidence="3" id="KW-0808">Transferase</keyword>
<feature type="region of interest" description="Disordered" evidence="1">
    <location>
        <begin position="1"/>
        <end position="22"/>
    </location>
</feature>
<dbReference type="EMBL" id="BKCJ010039933">
    <property type="protein sequence ID" value="GEV95462.1"/>
    <property type="molecule type" value="Genomic_DNA"/>
</dbReference>
<dbReference type="AlphaFoldDB" id="A0A699GQK2"/>
<dbReference type="GO" id="GO:0003964">
    <property type="term" value="F:RNA-directed DNA polymerase activity"/>
    <property type="evidence" value="ECO:0007669"/>
    <property type="project" value="UniProtKB-KW"/>
</dbReference>
<feature type="compositionally biased region" description="Acidic residues" evidence="1">
    <location>
        <begin position="262"/>
        <end position="272"/>
    </location>
</feature>
<feature type="compositionally biased region" description="Basic and acidic residues" evidence="1">
    <location>
        <begin position="97"/>
        <end position="133"/>
    </location>
</feature>
<accession>A0A699GQK2</accession>
<sequence>MQTINGMVRGKTNKKGPNEQSKQWMNNKISFPFVSSCQLVDSLIILEALIEGLQIHQIYMNEGSSSEVMYEHCFQNLGTETMTKLKEPRTPLVGFSSKDKEESRGKEDKTRESNKSLDINGDEKCKEKEELSEKPLENKPLKKVWLSRKLAALNRFLSKADKRALSCLDTLKKCTNKKDFYWTTEAEEAFQAMKKLIVELPTLTAPKKEEELMVYLSTTIEVVNDVLLVERDGMQTPIYYVNRTLEDTIAEDNLAHGKIDGPDDTLTEEENLEEQRDDRTPSTYKS</sequence>
<reference evidence="3" key="1">
    <citation type="journal article" date="2019" name="Sci. Rep.">
        <title>Draft genome of Tanacetum cinerariifolium, the natural source of mosquito coil.</title>
        <authorList>
            <person name="Yamashiro T."/>
            <person name="Shiraishi A."/>
            <person name="Satake H."/>
            <person name="Nakayama K."/>
        </authorList>
    </citation>
    <scope>NUCLEOTIDE SEQUENCE</scope>
</reference>
<dbReference type="Gene3D" id="3.30.70.270">
    <property type="match status" value="1"/>
</dbReference>
<evidence type="ECO:0000259" key="2">
    <source>
        <dbReference type="Pfam" id="PF17919"/>
    </source>
</evidence>
<feature type="region of interest" description="Disordered" evidence="1">
    <location>
        <begin position="85"/>
        <end position="133"/>
    </location>
</feature>
<dbReference type="Pfam" id="PF17919">
    <property type="entry name" value="RT_RNaseH_2"/>
    <property type="match status" value="1"/>
</dbReference>
<dbReference type="InterPro" id="IPR043128">
    <property type="entry name" value="Rev_trsase/Diguanyl_cyclase"/>
</dbReference>
<dbReference type="InterPro" id="IPR041577">
    <property type="entry name" value="RT_RNaseH_2"/>
</dbReference>
<keyword evidence="3" id="KW-0695">RNA-directed DNA polymerase</keyword>
<comment type="caution">
    <text evidence="3">The sequence shown here is derived from an EMBL/GenBank/DDBJ whole genome shotgun (WGS) entry which is preliminary data.</text>
</comment>
<protein>
    <submittedName>
        <fullName evidence="3">Reverse transcriptase domain-containing protein</fullName>
    </submittedName>
</protein>
<keyword evidence="3" id="KW-0548">Nucleotidyltransferase</keyword>
<feature type="domain" description="Reverse transcriptase/retrotransposon-derived protein RNase H-like" evidence="2">
    <location>
        <begin position="182"/>
        <end position="248"/>
    </location>
</feature>
<feature type="region of interest" description="Disordered" evidence="1">
    <location>
        <begin position="255"/>
        <end position="286"/>
    </location>
</feature>